<accession>A0ACB9BRL6</accession>
<protein>
    <submittedName>
        <fullName evidence="1">Uncharacterized protein</fullName>
    </submittedName>
</protein>
<reference evidence="1 2" key="2">
    <citation type="journal article" date="2022" name="Mol. Ecol. Resour.">
        <title>The genomes of chicory, endive, great burdock and yacon provide insights into Asteraceae paleo-polyploidization history and plant inulin production.</title>
        <authorList>
            <person name="Fan W."/>
            <person name="Wang S."/>
            <person name="Wang H."/>
            <person name="Wang A."/>
            <person name="Jiang F."/>
            <person name="Liu H."/>
            <person name="Zhao H."/>
            <person name="Xu D."/>
            <person name="Zhang Y."/>
        </authorList>
    </citation>
    <scope>NUCLEOTIDE SEQUENCE [LARGE SCALE GENOMIC DNA]</scope>
    <source>
        <strain evidence="2">cv. Punajuju</strain>
        <tissue evidence="1">Leaves</tissue>
    </source>
</reference>
<sequence length="347" mass="38783">MERVCVTGAGGYIASWVIKLLLAKGYIVHGTVRDPCNEEKNGHLKKLENAEERLHLFKADLFDNEGLRTAFSGCSGVLHIASPVPGTLQFDDPQTEILDPAIVGTRNVLNACLELKVKKVVFVSSMVSAMLNPKWPQGLEMDESSWADVDYCKTNERWYALSKTVAEREALEYAKKGLNVVTICPSGTIGPMLQPTVNASSLLLLSYIKDLEGRSDGTKKTEDAERAVVDVRDVAKAIVLLYEKQESEGRYICSSYSLMTREFVAKVQSIFPDYDYPQNFTEPKITERALFNTKKLLNLGWNYRPLEETIVDSIKNYEEAGLLNTDGIPTRAHPPYCLGYKLQRICG</sequence>
<evidence type="ECO:0000313" key="2">
    <source>
        <dbReference type="Proteomes" id="UP001055811"/>
    </source>
</evidence>
<organism evidence="1 2">
    <name type="scientific">Cichorium intybus</name>
    <name type="common">Chicory</name>
    <dbReference type="NCBI Taxonomy" id="13427"/>
    <lineage>
        <taxon>Eukaryota</taxon>
        <taxon>Viridiplantae</taxon>
        <taxon>Streptophyta</taxon>
        <taxon>Embryophyta</taxon>
        <taxon>Tracheophyta</taxon>
        <taxon>Spermatophyta</taxon>
        <taxon>Magnoliopsida</taxon>
        <taxon>eudicotyledons</taxon>
        <taxon>Gunneridae</taxon>
        <taxon>Pentapetalae</taxon>
        <taxon>asterids</taxon>
        <taxon>campanulids</taxon>
        <taxon>Asterales</taxon>
        <taxon>Asteraceae</taxon>
        <taxon>Cichorioideae</taxon>
        <taxon>Cichorieae</taxon>
        <taxon>Cichoriinae</taxon>
        <taxon>Cichorium</taxon>
    </lineage>
</organism>
<gene>
    <name evidence="1" type="ORF">L2E82_36417</name>
</gene>
<dbReference type="EMBL" id="CM042014">
    <property type="protein sequence ID" value="KAI3724634.1"/>
    <property type="molecule type" value="Genomic_DNA"/>
</dbReference>
<dbReference type="Proteomes" id="UP001055811">
    <property type="component" value="Linkage Group LG06"/>
</dbReference>
<evidence type="ECO:0000313" key="1">
    <source>
        <dbReference type="EMBL" id="KAI3724634.1"/>
    </source>
</evidence>
<proteinExistence type="predicted"/>
<keyword evidence="2" id="KW-1185">Reference proteome</keyword>
<name>A0ACB9BRL6_CICIN</name>
<comment type="caution">
    <text evidence="1">The sequence shown here is derived from an EMBL/GenBank/DDBJ whole genome shotgun (WGS) entry which is preliminary data.</text>
</comment>
<reference evidence="2" key="1">
    <citation type="journal article" date="2022" name="Mol. Ecol. Resour.">
        <title>The genomes of chicory, endive, great burdock and yacon provide insights into Asteraceae palaeo-polyploidization history and plant inulin production.</title>
        <authorList>
            <person name="Fan W."/>
            <person name="Wang S."/>
            <person name="Wang H."/>
            <person name="Wang A."/>
            <person name="Jiang F."/>
            <person name="Liu H."/>
            <person name="Zhao H."/>
            <person name="Xu D."/>
            <person name="Zhang Y."/>
        </authorList>
    </citation>
    <scope>NUCLEOTIDE SEQUENCE [LARGE SCALE GENOMIC DNA]</scope>
    <source>
        <strain evidence="2">cv. Punajuju</strain>
    </source>
</reference>